<organism evidence="2">
    <name type="scientific">viral metagenome</name>
    <dbReference type="NCBI Taxonomy" id="1070528"/>
    <lineage>
        <taxon>unclassified sequences</taxon>
        <taxon>metagenomes</taxon>
        <taxon>organismal metagenomes</taxon>
    </lineage>
</organism>
<name>A0A6C0HC19_9ZZZZ</name>
<evidence type="ECO:0000313" key="2">
    <source>
        <dbReference type="EMBL" id="QHT77930.1"/>
    </source>
</evidence>
<proteinExistence type="predicted"/>
<sequence>MEEFDNQPITQDNVRQIVSDMIQDIKQGPTGPQGPSGEVGPTGPQGPSGELGPRGSQGPPGPQGEQGPEGIQGPPGYSYVDSNKRMDMTSGNRK</sequence>
<dbReference type="Gene3D" id="1.20.5.320">
    <property type="entry name" value="6-Phosphogluconate Dehydrogenase, domain 3"/>
    <property type="match status" value="1"/>
</dbReference>
<dbReference type="EMBL" id="MN739923">
    <property type="protein sequence ID" value="QHT77930.1"/>
    <property type="molecule type" value="Genomic_DNA"/>
</dbReference>
<evidence type="ECO:0000256" key="1">
    <source>
        <dbReference type="SAM" id="MobiDB-lite"/>
    </source>
</evidence>
<reference evidence="2" key="1">
    <citation type="journal article" date="2020" name="Nature">
        <title>Giant virus diversity and host interactions through global metagenomics.</title>
        <authorList>
            <person name="Schulz F."/>
            <person name="Roux S."/>
            <person name="Paez-Espino D."/>
            <person name="Jungbluth S."/>
            <person name="Walsh D.A."/>
            <person name="Denef V.J."/>
            <person name="McMahon K.D."/>
            <person name="Konstantinidis K.T."/>
            <person name="Eloe-Fadrosh E.A."/>
            <person name="Kyrpides N.C."/>
            <person name="Woyke T."/>
        </authorList>
    </citation>
    <scope>NUCLEOTIDE SEQUENCE</scope>
    <source>
        <strain evidence="2">GVMAG-M-3300023179-90</strain>
    </source>
</reference>
<accession>A0A6C0HC19</accession>
<evidence type="ECO:0008006" key="3">
    <source>
        <dbReference type="Google" id="ProtNLM"/>
    </source>
</evidence>
<dbReference type="InterPro" id="IPR008160">
    <property type="entry name" value="Collagen"/>
</dbReference>
<feature type="compositionally biased region" description="Polar residues" evidence="1">
    <location>
        <begin position="7"/>
        <end position="16"/>
    </location>
</feature>
<feature type="region of interest" description="Disordered" evidence="1">
    <location>
        <begin position="1"/>
        <end position="94"/>
    </location>
</feature>
<protein>
    <recommendedName>
        <fullName evidence="3">Collagen triple helix containing protein</fullName>
    </recommendedName>
</protein>
<dbReference type="Pfam" id="PF01391">
    <property type="entry name" value="Collagen"/>
    <property type="match status" value="1"/>
</dbReference>
<feature type="compositionally biased region" description="Low complexity" evidence="1">
    <location>
        <begin position="53"/>
        <end position="76"/>
    </location>
</feature>
<dbReference type="AlphaFoldDB" id="A0A6C0HC19"/>